<evidence type="ECO:0000313" key="3">
    <source>
        <dbReference type="Proteomes" id="UP000619788"/>
    </source>
</evidence>
<feature type="compositionally biased region" description="Low complexity" evidence="1">
    <location>
        <begin position="168"/>
        <end position="208"/>
    </location>
</feature>
<evidence type="ECO:0008006" key="4">
    <source>
        <dbReference type="Google" id="ProtNLM"/>
    </source>
</evidence>
<accession>A0A8J3SFV2</accession>
<dbReference type="RefSeq" id="WP_239127881.1">
    <property type="nucleotide sequence ID" value="NZ_BOOJ01000033.1"/>
</dbReference>
<feature type="region of interest" description="Disordered" evidence="1">
    <location>
        <begin position="155"/>
        <end position="220"/>
    </location>
</feature>
<evidence type="ECO:0000256" key="1">
    <source>
        <dbReference type="SAM" id="MobiDB-lite"/>
    </source>
</evidence>
<comment type="caution">
    <text evidence="2">The sequence shown here is derived from an EMBL/GenBank/DDBJ whole genome shotgun (WGS) entry which is preliminary data.</text>
</comment>
<dbReference type="EMBL" id="BOOJ01000033">
    <property type="protein sequence ID" value="GIH93577.1"/>
    <property type="molecule type" value="Genomic_DNA"/>
</dbReference>
<gene>
    <name evidence="2" type="ORF">Psi01_42070</name>
</gene>
<reference evidence="2 3" key="1">
    <citation type="submission" date="2021-01" db="EMBL/GenBank/DDBJ databases">
        <title>Whole genome shotgun sequence of Planobispora siamensis NBRC 107568.</title>
        <authorList>
            <person name="Komaki H."/>
            <person name="Tamura T."/>
        </authorList>
    </citation>
    <scope>NUCLEOTIDE SEQUENCE [LARGE SCALE GENOMIC DNA]</scope>
    <source>
        <strain evidence="2 3">NBRC 107568</strain>
    </source>
</reference>
<organism evidence="2 3">
    <name type="scientific">Planobispora siamensis</name>
    <dbReference type="NCBI Taxonomy" id="936338"/>
    <lineage>
        <taxon>Bacteria</taxon>
        <taxon>Bacillati</taxon>
        <taxon>Actinomycetota</taxon>
        <taxon>Actinomycetes</taxon>
        <taxon>Streptosporangiales</taxon>
        <taxon>Streptosporangiaceae</taxon>
        <taxon>Planobispora</taxon>
    </lineage>
</organism>
<keyword evidence="3" id="KW-1185">Reference proteome</keyword>
<dbReference type="AlphaFoldDB" id="A0A8J3SFV2"/>
<proteinExistence type="predicted"/>
<dbReference type="InterPro" id="IPR029058">
    <property type="entry name" value="AB_hydrolase_fold"/>
</dbReference>
<name>A0A8J3SFV2_9ACTN</name>
<dbReference type="Proteomes" id="UP000619788">
    <property type="component" value="Unassembled WGS sequence"/>
</dbReference>
<dbReference type="SUPFAM" id="SSF53474">
    <property type="entry name" value="alpha/beta-Hydrolases"/>
    <property type="match status" value="1"/>
</dbReference>
<protein>
    <recommendedName>
        <fullName evidence="4">Alpha/beta hydrolase</fullName>
    </recommendedName>
</protein>
<sequence length="333" mass="35137">MGEAKLTEAKLHDGSGIEVESYGTGPVVLLPVNPRPAEGAKADELRRWGMDPALGRSLIDGLADAFRVVAFDYEGHVLANPKPDSLTPQAIADDILAVADAVGADRFAYYGYSWLALSGLQLAIRTDRLSALVMGGFPPIDGPYAQMLRVTEATHELAVSPSGTEAPGADASGTEAAGTDASGTGTAGTEAPDADASAAAAGTSGWTAQDTQAPQSTDDYDWSASEMTMTEPQTRQFVTLYRALRGFDDRAVQERLTCPRLCFAGSADTITYDERWGGVVVDIAGPFAGQRAELESLGWEVRVLDGLDHTQAMQPGHVLPVLRPWLDSALAGR</sequence>
<dbReference type="Gene3D" id="3.40.50.1820">
    <property type="entry name" value="alpha/beta hydrolase"/>
    <property type="match status" value="1"/>
</dbReference>
<evidence type="ECO:0000313" key="2">
    <source>
        <dbReference type="EMBL" id="GIH93577.1"/>
    </source>
</evidence>